<evidence type="ECO:0008006" key="3">
    <source>
        <dbReference type="Google" id="ProtNLM"/>
    </source>
</evidence>
<protein>
    <recommendedName>
        <fullName evidence="3">Nuclease HARBI1</fullName>
    </recommendedName>
</protein>
<organism evidence="1 2">
    <name type="scientific">Ooceraea biroi</name>
    <name type="common">Clonal raider ant</name>
    <name type="synonym">Cerapachys biroi</name>
    <dbReference type="NCBI Taxonomy" id="2015173"/>
    <lineage>
        <taxon>Eukaryota</taxon>
        <taxon>Metazoa</taxon>
        <taxon>Ecdysozoa</taxon>
        <taxon>Arthropoda</taxon>
        <taxon>Hexapoda</taxon>
        <taxon>Insecta</taxon>
        <taxon>Pterygota</taxon>
        <taxon>Neoptera</taxon>
        <taxon>Endopterygota</taxon>
        <taxon>Hymenoptera</taxon>
        <taxon>Apocrita</taxon>
        <taxon>Aculeata</taxon>
        <taxon>Formicoidea</taxon>
        <taxon>Formicidae</taxon>
        <taxon>Dorylinae</taxon>
        <taxon>Ooceraea</taxon>
    </lineage>
</organism>
<evidence type="ECO:0000313" key="2">
    <source>
        <dbReference type="Proteomes" id="UP000279307"/>
    </source>
</evidence>
<comment type="caution">
    <text evidence="1">The sequence shown here is derived from an EMBL/GenBank/DDBJ whole genome shotgun (WGS) entry which is preliminary data.</text>
</comment>
<gene>
    <name evidence="1" type="ORF">DMN91_011508</name>
</gene>
<evidence type="ECO:0000313" key="1">
    <source>
        <dbReference type="EMBL" id="RLU15752.1"/>
    </source>
</evidence>
<reference evidence="1 2" key="1">
    <citation type="journal article" date="2018" name="Genome Res.">
        <title>The genomic architecture and molecular evolution of ant odorant receptors.</title>
        <authorList>
            <person name="McKenzie S.K."/>
            <person name="Kronauer D.J.C."/>
        </authorList>
    </citation>
    <scope>NUCLEOTIDE SEQUENCE [LARGE SCALE GENOMIC DNA]</scope>
    <source>
        <strain evidence="1">Clonal line C1</strain>
    </source>
</reference>
<dbReference type="AlphaFoldDB" id="A0A3L8D5J3"/>
<sequence length="133" mass="15111">MSQSAVSGAIHEIIDAINIIMPDWINFPRQLNEIEALQQQYWINTNFPGIIGAIDGTHIAIWPPGRNREHFYINRKLYHSLNVMIVTTRVDKLTTFSTTQEQQRGRSSFLFPSGCLCHVRGSENVANLVSELT</sequence>
<accession>A0A3L8D5J3</accession>
<name>A0A3L8D5J3_OOCBI</name>
<dbReference type="OrthoDB" id="7551581at2759"/>
<dbReference type="Proteomes" id="UP000279307">
    <property type="component" value="Chromosome 12"/>
</dbReference>
<dbReference type="EMBL" id="QOIP01000012">
    <property type="protein sequence ID" value="RLU15752.1"/>
    <property type="molecule type" value="Genomic_DNA"/>
</dbReference>
<proteinExistence type="predicted"/>